<dbReference type="PANTHER" id="PTHR33169">
    <property type="entry name" value="PADR-FAMILY TRANSCRIPTIONAL REGULATOR"/>
    <property type="match status" value="1"/>
</dbReference>
<dbReference type="PANTHER" id="PTHR33169:SF14">
    <property type="entry name" value="TRANSCRIPTIONAL REGULATOR RV3488"/>
    <property type="match status" value="1"/>
</dbReference>
<dbReference type="InterPro" id="IPR005149">
    <property type="entry name" value="Tscrpt_reg_PadR_N"/>
</dbReference>
<name>A0A2W2CCG6_9ACTN</name>
<gene>
    <name evidence="2" type="ORF">C1I93_12600</name>
</gene>
<proteinExistence type="predicted"/>
<dbReference type="OrthoDB" id="122286at2"/>
<accession>A0A2W2CCG6</accession>
<comment type="caution">
    <text evidence="2">The sequence shown here is derived from an EMBL/GenBank/DDBJ whole genome shotgun (WGS) entry which is preliminary data.</text>
</comment>
<dbReference type="SUPFAM" id="SSF46785">
    <property type="entry name" value="Winged helix' DNA-binding domain"/>
    <property type="match status" value="1"/>
</dbReference>
<reference evidence="2 3" key="1">
    <citation type="submission" date="2018-01" db="EMBL/GenBank/DDBJ databases">
        <title>Draft genome sequence of Jishengella endophytica.</title>
        <authorList>
            <person name="Sahin N."/>
            <person name="Ay H."/>
            <person name="Saygin H."/>
        </authorList>
    </citation>
    <scope>NUCLEOTIDE SEQUENCE [LARGE SCALE GENOMIC DNA]</scope>
    <source>
        <strain evidence="2 3">DSM 45430</strain>
    </source>
</reference>
<keyword evidence="3" id="KW-1185">Reference proteome</keyword>
<dbReference type="EMBL" id="POTX01000067">
    <property type="protein sequence ID" value="PZF97165.1"/>
    <property type="molecule type" value="Genomic_DNA"/>
</dbReference>
<dbReference type="InterPro" id="IPR052509">
    <property type="entry name" value="Metal_resp_DNA-bind_regulator"/>
</dbReference>
<dbReference type="Proteomes" id="UP000248627">
    <property type="component" value="Unassembled WGS sequence"/>
</dbReference>
<organism evidence="2 3">
    <name type="scientific">Micromonospora endophytica</name>
    <dbReference type="NCBI Taxonomy" id="515350"/>
    <lineage>
        <taxon>Bacteria</taxon>
        <taxon>Bacillati</taxon>
        <taxon>Actinomycetota</taxon>
        <taxon>Actinomycetes</taxon>
        <taxon>Micromonosporales</taxon>
        <taxon>Micromonosporaceae</taxon>
        <taxon>Micromonospora</taxon>
    </lineage>
</organism>
<feature type="domain" description="Transcription regulator PadR N-terminal" evidence="1">
    <location>
        <begin position="15"/>
        <end position="72"/>
    </location>
</feature>
<evidence type="ECO:0000313" key="3">
    <source>
        <dbReference type="Proteomes" id="UP000248627"/>
    </source>
</evidence>
<dbReference type="Gene3D" id="1.10.10.10">
    <property type="entry name" value="Winged helix-like DNA-binding domain superfamily/Winged helix DNA-binding domain"/>
    <property type="match status" value="1"/>
</dbReference>
<dbReference type="InterPro" id="IPR036390">
    <property type="entry name" value="WH_DNA-bd_sf"/>
</dbReference>
<dbReference type="AlphaFoldDB" id="A0A2W2CCG6"/>
<dbReference type="InterPro" id="IPR036388">
    <property type="entry name" value="WH-like_DNA-bd_sf"/>
</dbReference>
<evidence type="ECO:0000313" key="2">
    <source>
        <dbReference type="EMBL" id="PZF97165.1"/>
    </source>
</evidence>
<sequence length="141" mass="16206">MRWRPRRAVRPTYFILAALQDEPLHGYAIVERAQELSDGRVRLTTGTLYAALDRLNGEEMVRVAEETVVNGRAGRSRPLSTVGGRDGSDGAGMTGLERRYRWLLRAYPRAYRQYRADEMLETLLVAGERPFLSHGREHYRE</sequence>
<dbReference type="RefSeq" id="WP_111243460.1">
    <property type="nucleotide sequence ID" value="NZ_AP023358.1"/>
</dbReference>
<protein>
    <recommendedName>
        <fullName evidence="1">Transcription regulator PadR N-terminal domain-containing protein</fullName>
    </recommendedName>
</protein>
<dbReference type="Pfam" id="PF03551">
    <property type="entry name" value="PadR"/>
    <property type="match status" value="1"/>
</dbReference>
<evidence type="ECO:0000259" key="1">
    <source>
        <dbReference type="Pfam" id="PF03551"/>
    </source>
</evidence>